<dbReference type="SUPFAM" id="SSF69304">
    <property type="entry name" value="Tricorn protease N-terminal domain"/>
    <property type="match status" value="1"/>
</dbReference>
<proteinExistence type="inferred from homology"/>
<dbReference type="EMBL" id="JAAGNX010000002">
    <property type="protein sequence ID" value="NDV62108.1"/>
    <property type="molecule type" value="Genomic_DNA"/>
</dbReference>
<reference evidence="3 4" key="1">
    <citation type="submission" date="2020-02" db="EMBL/GenBank/DDBJ databases">
        <title>Albibacoteraceae fam. nov., the first described family within the subdivision 4 Verrucomicrobia.</title>
        <authorList>
            <person name="Xi F."/>
        </authorList>
    </citation>
    <scope>NUCLEOTIDE SEQUENCE [LARGE SCALE GENOMIC DNA]</scope>
    <source>
        <strain evidence="3 4">CK1056</strain>
    </source>
</reference>
<feature type="signal peptide" evidence="2">
    <location>
        <begin position="1"/>
        <end position="23"/>
    </location>
</feature>
<keyword evidence="2" id="KW-0732">Signal</keyword>
<dbReference type="RefSeq" id="WP_163963724.1">
    <property type="nucleotide sequence ID" value="NZ_JAAGNX010000002.1"/>
</dbReference>
<evidence type="ECO:0000256" key="2">
    <source>
        <dbReference type="SAM" id="SignalP"/>
    </source>
</evidence>
<dbReference type="InterPro" id="IPR011042">
    <property type="entry name" value="6-blade_b-propeller_TolB-like"/>
</dbReference>
<comment type="similarity">
    <text evidence="1">Belongs to the TolB family.</text>
</comment>
<comment type="caution">
    <text evidence="3">The sequence shown here is derived from an EMBL/GenBank/DDBJ whole genome shotgun (WGS) entry which is preliminary data.</text>
</comment>
<sequence>MNLKISRLTVSLIFLCLGSLLPAQNPINLGDVVGSATVTTRTVQITGSPASLVNDAARLFDLHGGYKRVVDRADFTLQFQSAGPTTVALEILSGGKSLWKSSFQGSSQNDALYAAADAAVSRTLGIPGFFRSQVAFISDRTGSAEVYMSDILFKGIRQLTRDRSQCLSPNLSPDGQTVLYTSYHGTGFPDIYRIDLRTGKRTVFAGFKGTNTGATFGPDGRQVAMILSGSGNSEVYITNNQGRQLRRLTRSASLEADPSWSPDGRRIIFTSDQMGGPQIYTMDVQGRSVSRVRTDISRNCSEPTWNPVDSGKIAFTAAVAGEFEVAVYSFKENKSTIISKGAGDAVHPVWLRDGRHLVYTERTPRYSRLMILDSLTGNRMRLSPSELNNAREASPAYLGN</sequence>
<dbReference type="InterPro" id="IPR011659">
    <property type="entry name" value="WD40"/>
</dbReference>
<dbReference type="Proteomes" id="UP000478417">
    <property type="component" value="Unassembled WGS sequence"/>
</dbReference>
<accession>A0A6B2LZL4</accession>
<evidence type="ECO:0000313" key="3">
    <source>
        <dbReference type="EMBL" id="NDV62108.1"/>
    </source>
</evidence>
<keyword evidence="4" id="KW-1185">Reference proteome</keyword>
<feature type="chain" id="PRO_5025605999" evidence="2">
    <location>
        <begin position="24"/>
        <end position="400"/>
    </location>
</feature>
<dbReference type="Gene3D" id="2.120.10.30">
    <property type="entry name" value="TolB, C-terminal domain"/>
    <property type="match status" value="2"/>
</dbReference>
<dbReference type="AlphaFoldDB" id="A0A6B2LZL4"/>
<dbReference type="PANTHER" id="PTHR36842">
    <property type="entry name" value="PROTEIN TOLB HOMOLOG"/>
    <property type="match status" value="1"/>
</dbReference>
<dbReference type="Pfam" id="PF07676">
    <property type="entry name" value="PD40"/>
    <property type="match status" value="2"/>
</dbReference>
<protein>
    <submittedName>
        <fullName evidence="3">Biopolymer transporter Tol</fullName>
    </submittedName>
</protein>
<dbReference type="PANTHER" id="PTHR36842:SF1">
    <property type="entry name" value="PROTEIN TOLB"/>
    <property type="match status" value="1"/>
</dbReference>
<gene>
    <name evidence="3" type="ORF">G0Q06_06585</name>
</gene>
<evidence type="ECO:0000313" key="4">
    <source>
        <dbReference type="Proteomes" id="UP000478417"/>
    </source>
</evidence>
<name>A0A6B2LZL4_9BACT</name>
<organism evidence="3 4">
    <name type="scientific">Oceanipulchritudo coccoides</name>
    <dbReference type="NCBI Taxonomy" id="2706888"/>
    <lineage>
        <taxon>Bacteria</taxon>
        <taxon>Pseudomonadati</taxon>
        <taxon>Verrucomicrobiota</taxon>
        <taxon>Opitutia</taxon>
        <taxon>Puniceicoccales</taxon>
        <taxon>Oceanipulchritudinaceae</taxon>
        <taxon>Oceanipulchritudo</taxon>
    </lineage>
</organism>
<evidence type="ECO:0000256" key="1">
    <source>
        <dbReference type="ARBA" id="ARBA00009820"/>
    </source>
</evidence>